<dbReference type="GO" id="GO:0046872">
    <property type="term" value="F:metal ion binding"/>
    <property type="evidence" value="ECO:0007669"/>
    <property type="project" value="InterPro"/>
</dbReference>
<evidence type="ECO:0000259" key="1">
    <source>
        <dbReference type="Pfam" id="PF11716"/>
    </source>
</evidence>
<evidence type="ECO:0000313" key="2">
    <source>
        <dbReference type="EMBL" id="PVZ09962.1"/>
    </source>
</evidence>
<name>A0A2U1FCQ7_9PSEU</name>
<dbReference type="RefSeq" id="WP_116708239.1">
    <property type="nucleotide sequence ID" value="NZ_QEKW01000005.1"/>
</dbReference>
<dbReference type="AlphaFoldDB" id="A0A2U1FCQ7"/>
<organism evidence="2 3">
    <name type="scientific">Actinomycetospora cinnamomea</name>
    <dbReference type="NCBI Taxonomy" id="663609"/>
    <lineage>
        <taxon>Bacteria</taxon>
        <taxon>Bacillati</taxon>
        <taxon>Actinomycetota</taxon>
        <taxon>Actinomycetes</taxon>
        <taxon>Pseudonocardiales</taxon>
        <taxon>Pseudonocardiaceae</taxon>
        <taxon>Actinomycetospora</taxon>
    </lineage>
</organism>
<protein>
    <submittedName>
        <fullName evidence="2">Uncharacterized protein (TIGR03083 family)</fullName>
    </submittedName>
</protein>
<gene>
    <name evidence="2" type="ORF">C8D89_10535</name>
</gene>
<dbReference type="InterPro" id="IPR034660">
    <property type="entry name" value="DinB/YfiT-like"/>
</dbReference>
<dbReference type="OrthoDB" id="5178565at2"/>
<comment type="caution">
    <text evidence="2">The sequence shown here is derived from an EMBL/GenBank/DDBJ whole genome shotgun (WGS) entry which is preliminary data.</text>
</comment>
<dbReference type="InterPro" id="IPR017517">
    <property type="entry name" value="Maleyloyr_isom"/>
</dbReference>
<dbReference type="EMBL" id="QEKW01000005">
    <property type="protein sequence ID" value="PVZ09962.1"/>
    <property type="molecule type" value="Genomic_DNA"/>
</dbReference>
<accession>A0A2U1FCQ7</accession>
<dbReference type="Gene3D" id="1.20.120.450">
    <property type="entry name" value="dinb family like domain"/>
    <property type="match status" value="1"/>
</dbReference>
<dbReference type="InterPro" id="IPR024344">
    <property type="entry name" value="MDMPI_metal-binding"/>
</dbReference>
<evidence type="ECO:0000313" key="3">
    <source>
        <dbReference type="Proteomes" id="UP000245639"/>
    </source>
</evidence>
<reference evidence="2 3" key="1">
    <citation type="submission" date="2018-04" db="EMBL/GenBank/DDBJ databases">
        <title>Genomic Encyclopedia of Type Strains, Phase IV (KMG-IV): sequencing the most valuable type-strain genomes for metagenomic binning, comparative biology and taxonomic classification.</title>
        <authorList>
            <person name="Goeker M."/>
        </authorList>
    </citation>
    <scope>NUCLEOTIDE SEQUENCE [LARGE SCALE GENOMIC DNA]</scope>
    <source>
        <strain evidence="2 3">DSM 45771</strain>
    </source>
</reference>
<feature type="domain" description="Mycothiol-dependent maleylpyruvate isomerase metal-binding" evidence="1">
    <location>
        <begin position="16"/>
        <end position="103"/>
    </location>
</feature>
<dbReference type="Pfam" id="PF11716">
    <property type="entry name" value="MDMPI_N"/>
    <property type="match status" value="1"/>
</dbReference>
<keyword evidence="3" id="KW-1185">Reference proteome</keyword>
<proteinExistence type="predicted"/>
<dbReference type="NCBIfam" id="TIGR03083">
    <property type="entry name" value="maleylpyruvate isomerase family mycothiol-dependent enzyme"/>
    <property type="match status" value="1"/>
</dbReference>
<sequence length="213" mass="22846">MSETKRTTADTWDLIATERRRLHEALVGLDDAAWSRPALCEGWTTKDTLAHIVSTLEMTPPRFVLGLARSGFSFPRMVGRNIQELGAEPVASLLARLERGIHARTGPPGPTASWLVETVAHGEDIAHPTGTTIAHDERALRAAADTASGMQPLVGAQKRIAGLRLRATDTDWSVGDGPEVSGPLRLLVLAMVGRPPVLDELAGDGVAVLRERS</sequence>
<dbReference type="Proteomes" id="UP000245639">
    <property type="component" value="Unassembled WGS sequence"/>
</dbReference>
<dbReference type="SUPFAM" id="SSF109854">
    <property type="entry name" value="DinB/YfiT-like putative metalloenzymes"/>
    <property type="match status" value="1"/>
</dbReference>